<accession>A0A4Y8ID20</accession>
<dbReference type="Gene3D" id="1.10.287.70">
    <property type="match status" value="1"/>
</dbReference>
<dbReference type="OrthoDB" id="9813518at2"/>
<feature type="domain" description="Potassium channel" evidence="2">
    <location>
        <begin position="45"/>
        <end position="126"/>
    </location>
</feature>
<protein>
    <submittedName>
        <fullName evidence="3">Two pore domain potassium channel family protein</fullName>
    </submittedName>
</protein>
<dbReference type="AlphaFoldDB" id="A0A4Y8ID20"/>
<evidence type="ECO:0000313" key="3">
    <source>
        <dbReference type="EMBL" id="TFB13878.1"/>
    </source>
</evidence>
<evidence type="ECO:0000259" key="2">
    <source>
        <dbReference type="Pfam" id="PF07885"/>
    </source>
</evidence>
<keyword evidence="1" id="KW-0472">Membrane</keyword>
<evidence type="ECO:0000256" key="1">
    <source>
        <dbReference type="SAM" id="Phobius"/>
    </source>
</evidence>
<organism evidence="3 4">
    <name type="scientific">Filobacillus milosensis</name>
    <dbReference type="NCBI Taxonomy" id="94137"/>
    <lineage>
        <taxon>Bacteria</taxon>
        <taxon>Bacillati</taxon>
        <taxon>Bacillota</taxon>
        <taxon>Bacilli</taxon>
        <taxon>Bacillales</taxon>
        <taxon>Bacillaceae</taxon>
        <taxon>Filobacillus</taxon>
    </lineage>
</organism>
<keyword evidence="3" id="KW-0407">Ion channel</keyword>
<proteinExistence type="predicted"/>
<gene>
    <name evidence="3" type="ORF">E3U55_15035</name>
</gene>
<dbReference type="Proteomes" id="UP000297975">
    <property type="component" value="Unassembled WGS sequence"/>
</dbReference>
<dbReference type="InterPro" id="IPR013099">
    <property type="entry name" value="K_chnl_dom"/>
</dbReference>
<dbReference type="SUPFAM" id="SSF81324">
    <property type="entry name" value="Voltage-gated potassium channels"/>
    <property type="match status" value="1"/>
</dbReference>
<dbReference type="EMBL" id="SOPW01000021">
    <property type="protein sequence ID" value="TFB13878.1"/>
    <property type="molecule type" value="Genomic_DNA"/>
</dbReference>
<keyword evidence="1" id="KW-0812">Transmembrane</keyword>
<dbReference type="GO" id="GO:0034220">
    <property type="term" value="P:monoatomic ion transmembrane transport"/>
    <property type="evidence" value="ECO:0007669"/>
    <property type="project" value="UniProtKB-KW"/>
</dbReference>
<keyword evidence="4" id="KW-1185">Reference proteome</keyword>
<feature type="transmembrane region" description="Helical" evidence="1">
    <location>
        <begin position="97"/>
        <end position="123"/>
    </location>
</feature>
<feature type="transmembrane region" description="Helical" evidence="1">
    <location>
        <begin position="6"/>
        <end position="22"/>
    </location>
</feature>
<sequence>MGYIGILFVILIVLMSIYFFMSHTKMRNSFSKELFITFLIIYFILMVGFALIYFLMSEIGFTVLSDMSLQHGNSVDRFLRSFYFSGVTLMTVGYGDIYPIGVARFVSLAEAAVGYLMPAAFLYKLIK</sequence>
<name>A0A4Y8ID20_9BACI</name>
<reference evidence="3 4" key="1">
    <citation type="submission" date="2019-03" db="EMBL/GenBank/DDBJ databases">
        <authorList>
            <person name="He R.-H."/>
        </authorList>
    </citation>
    <scope>NUCLEOTIDE SEQUENCE [LARGE SCALE GENOMIC DNA]</scope>
    <source>
        <strain evidence="4">SH 714</strain>
    </source>
</reference>
<feature type="transmembrane region" description="Helical" evidence="1">
    <location>
        <begin position="34"/>
        <end position="56"/>
    </location>
</feature>
<keyword evidence="3" id="KW-0406">Ion transport</keyword>
<keyword evidence="1" id="KW-1133">Transmembrane helix</keyword>
<comment type="caution">
    <text evidence="3">The sequence shown here is derived from an EMBL/GenBank/DDBJ whole genome shotgun (WGS) entry which is preliminary data.</text>
</comment>
<keyword evidence="3" id="KW-0813">Transport</keyword>
<evidence type="ECO:0000313" key="4">
    <source>
        <dbReference type="Proteomes" id="UP000297975"/>
    </source>
</evidence>
<dbReference type="Pfam" id="PF07885">
    <property type="entry name" value="Ion_trans_2"/>
    <property type="match status" value="1"/>
</dbReference>